<sequence>MLLKRNYLGDCYRLLFPVGTLKDSWKTPSDRSMQSFKHIKKRFKDYVLQTAGTPHSFFRGARSHLEPGNFCSALRVTIHKDLTALNYSTHKEHFFSSDYKMLQ</sequence>
<protein>
    <submittedName>
        <fullName evidence="1">Regulator of g-protein signaling 7 isoform x1</fullName>
    </submittedName>
</protein>
<dbReference type="EMBL" id="KZ506688">
    <property type="protein sequence ID" value="PKU38660.1"/>
    <property type="molecule type" value="Genomic_DNA"/>
</dbReference>
<dbReference type="OrthoDB" id="10411142at2759"/>
<gene>
    <name evidence="1" type="ORF">llap_11037</name>
</gene>
<reference evidence="2" key="2">
    <citation type="submission" date="2017-12" db="EMBL/GenBank/DDBJ databases">
        <title>Genome sequence of the Bar-tailed Godwit (Limosa lapponica baueri).</title>
        <authorList>
            <person name="Lima N.C.B."/>
            <person name="Parody-Merino A.M."/>
            <person name="Battley P.F."/>
            <person name="Fidler A.E."/>
            <person name="Prosdocimi F."/>
        </authorList>
    </citation>
    <scope>NUCLEOTIDE SEQUENCE [LARGE SCALE GENOMIC DNA]</scope>
</reference>
<accession>A0A2I0TXW1</accession>
<organism evidence="1 2">
    <name type="scientific">Limosa lapponica baueri</name>
    <dbReference type="NCBI Taxonomy" id="1758121"/>
    <lineage>
        <taxon>Eukaryota</taxon>
        <taxon>Metazoa</taxon>
        <taxon>Chordata</taxon>
        <taxon>Craniata</taxon>
        <taxon>Vertebrata</taxon>
        <taxon>Euteleostomi</taxon>
        <taxon>Archelosauria</taxon>
        <taxon>Archosauria</taxon>
        <taxon>Dinosauria</taxon>
        <taxon>Saurischia</taxon>
        <taxon>Theropoda</taxon>
        <taxon>Coelurosauria</taxon>
        <taxon>Aves</taxon>
        <taxon>Neognathae</taxon>
        <taxon>Neoaves</taxon>
        <taxon>Charadriiformes</taxon>
        <taxon>Scolopacidae</taxon>
        <taxon>Limosa</taxon>
    </lineage>
</organism>
<dbReference type="Proteomes" id="UP000233556">
    <property type="component" value="Unassembled WGS sequence"/>
</dbReference>
<name>A0A2I0TXW1_LIMLA</name>
<evidence type="ECO:0000313" key="1">
    <source>
        <dbReference type="EMBL" id="PKU38660.1"/>
    </source>
</evidence>
<evidence type="ECO:0000313" key="2">
    <source>
        <dbReference type="Proteomes" id="UP000233556"/>
    </source>
</evidence>
<proteinExistence type="predicted"/>
<reference evidence="2" key="1">
    <citation type="submission" date="2017-11" db="EMBL/GenBank/DDBJ databases">
        <authorList>
            <person name="Lima N.C."/>
            <person name="Parody-Merino A.M."/>
            <person name="Battley P.F."/>
            <person name="Fidler A.E."/>
            <person name="Prosdocimi F."/>
        </authorList>
    </citation>
    <scope>NUCLEOTIDE SEQUENCE [LARGE SCALE GENOMIC DNA]</scope>
</reference>
<dbReference type="AlphaFoldDB" id="A0A2I0TXW1"/>
<keyword evidence="2" id="KW-1185">Reference proteome</keyword>